<evidence type="ECO:0000256" key="1">
    <source>
        <dbReference type="SAM" id="MobiDB-lite"/>
    </source>
</evidence>
<reference evidence="3" key="1">
    <citation type="submission" date="2020-10" db="EMBL/GenBank/DDBJ databases">
        <authorList>
            <person name="Han B."/>
            <person name="Lu T."/>
            <person name="Zhao Q."/>
            <person name="Huang X."/>
            <person name="Zhao Y."/>
        </authorList>
    </citation>
    <scope>NUCLEOTIDE SEQUENCE</scope>
</reference>
<protein>
    <recommendedName>
        <fullName evidence="2">DUF6857 domain-containing protein</fullName>
    </recommendedName>
</protein>
<organism evidence="3 4">
    <name type="scientific">Miscanthus lutarioriparius</name>
    <dbReference type="NCBI Taxonomy" id="422564"/>
    <lineage>
        <taxon>Eukaryota</taxon>
        <taxon>Viridiplantae</taxon>
        <taxon>Streptophyta</taxon>
        <taxon>Embryophyta</taxon>
        <taxon>Tracheophyta</taxon>
        <taxon>Spermatophyta</taxon>
        <taxon>Magnoliopsida</taxon>
        <taxon>Liliopsida</taxon>
        <taxon>Poales</taxon>
        <taxon>Poaceae</taxon>
        <taxon>PACMAD clade</taxon>
        <taxon>Panicoideae</taxon>
        <taxon>Andropogonodae</taxon>
        <taxon>Andropogoneae</taxon>
        <taxon>Saccharinae</taxon>
        <taxon>Miscanthus</taxon>
    </lineage>
</organism>
<feature type="compositionally biased region" description="Basic and acidic residues" evidence="1">
    <location>
        <begin position="1"/>
        <end position="10"/>
    </location>
</feature>
<name>A0A811QR62_9POAL</name>
<dbReference type="OrthoDB" id="1918502at2759"/>
<feature type="domain" description="DUF6857" evidence="2">
    <location>
        <begin position="70"/>
        <end position="267"/>
    </location>
</feature>
<dbReference type="InterPro" id="IPR010341">
    <property type="entry name" value="DUF936_pln"/>
</dbReference>
<feature type="region of interest" description="Disordered" evidence="1">
    <location>
        <begin position="145"/>
        <end position="181"/>
    </location>
</feature>
<feature type="region of interest" description="Disordered" evidence="1">
    <location>
        <begin position="1"/>
        <end position="36"/>
    </location>
</feature>
<dbReference type="Pfam" id="PF21647">
    <property type="entry name" value="DUF6857"/>
    <property type="match status" value="1"/>
</dbReference>
<proteinExistence type="predicted"/>
<evidence type="ECO:0000313" key="3">
    <source>
        <dbReference type="EMBL" id="CAD6258638.1"/>
    </source>
</evidence>
<dbReference type="PANTHER" id="PTHR31928:SF3">
    <property type="entry name" value="EXPRESSED PROTEIN"/>
    <property type="match status" value="1"/>
</dbReference>
<accession>A0A811QR62</accession>
<dbReference type="AlphaFoldDB" id="A0A811QR62"/>
<dbReference type="Proteomes" id="UP000604825">
    <property type="component" value="Unassembled WGS sequence"/>
</dbReference>
<dbReference type="EMBL" id="CAJGYO010000010">
    <property type="protein sequence ID" value="CAD6258638.1"/>
    <property type="molecule type" value="Genomic_DNA"/>
</dbReference>
<comment type="caution">
    <text evidence="3">The sequence shown here is derived from an EMBL/GenBank/DDBJ whole genome shotgun (WGS) entry which is preliminary data.</text>
</comment>
<dbReference type="InterPro" id="IPR049172">
    <property type="entry name" value="DUF6857_pln"/>
</dbReference>
<evidence type="ECO:0000259" key="2">
    <source>
        <dbReference type="Pfam" id="PF21647"/>
    </source>
</evidence>
<gene>
    <name evidence="3" type="ORF">NCGR_LOCUS42107</name>
</gene>
<sequence length="269" mass="30098">MSRRLSDATKEQSSNDDSSVDERPKPRKKIESTSVKAKTTAPKKYFTILNGLTAAFHWMHFLINSQKLESKFSEICTSSKVSNPFPTVDLFLVVYEDIKWKTISESMVTNGAEEEFFEKSTKHWVGAALATDLEVLKLLNGATGSFSRTRSTNKPNASSVEPPRTSLSKKPTHGASAKVQSKVAPSSPLRCTWSNTESMSETAELAKSLWREMHTWFLTFVDEALDVGFHLFEDQNVASKGKHSSHITMVLSQFKKISDWLDQVGKIAE</sequence>
<evidence type="ECO:0000313" key="4">
    <source>
        <dbReference type="Proteomes" id="UP000604825"/>
    </source>
</evidence>
<dbReference type="PANTHER" id="PTHR31928">
    <property type="entry name" value="EXPRESSED PROTEIN"/>
    <property type="match status" value="1"/>
</dbReference>
<feature type="compositionally biased region" description="Polar residues" evidence="1">
    <location>
        <begin position="145"/>
        <end position="169"/>
    </location>
</feature>
<keyword evidence="4" id="KW-1185">Reference proteome</keyword>